<gene>
    <name evidence="1" type="ORF">JK358_36015</name>
</gene>
<dbReference type="RefSeq" id="WP_201957637.1">
    <property type="nucleotide sequence ID" value="NZ_JAERRJ010000020.1"/>
</dbReference>
<keyword evidence="2" id="KW-1185">Reference proteome</keyword>
<organism evidence="1 2">
    <name type="scientific">Nocardia acididurans</name>
    <dbReference type="NCBI Taxonomy" id="2802282"/>
    <lineage>
        <taxon>Bacteria</taxon>
        <taxon>Bacillati</taxon>
        <taxon>Actinomycetota</taxon>
        <taxon>Actinomycetes</taxon>
        <taxon>Mycobacteriales</taxon>
        <taxon>Nocardiaceae</taxon>
        <taxon>Nocardia</taxon>
    </lineage>
</organism>
<comment type="caution">
    <text evidence="1">The sequence shown here is derived from an EMBL/GenBank/DDBJ whole genome shotgun (WGS) entry which is preliminary data.</text>
</comment>
<sequence length="437" mass="47872">MAFEMQREYSLPVVAVRLSMEHRTPCAQLRLLVNVDGQPEVHDERTLWLSEFGYGATTKSVASGLFVPPGVAAWIGGWTRAKLVDGDPLWLHLVKPYGTLGAIPWEHALQPATDRPLLRLPDVFPDPEQSTTTYDLVFVAAAPAGALPGEIPDALAALARVEHIRLHVFCDTRVGASLRAIVAAAPNATLYPVEPTERLSYTGELRNPWFRWIRRALAGRSADAVHFVVPGAQLGAQGALTLPYRPDDPDTAPTMVQAGEIAAFLTRMGALTVGFTRPAGNYSDYGLRRVADDLGAMRAGPVLLHEPADATGTTELTECYDFLADFRPAAPPASPRILLYAQPRRVRRPAGREPAEPLSNRAPMTRSAAVSKHFDRDATPAWLGAAQRYIEQKEGELRRFHDWADSSNPNEAAYYAGIESGLEKVRAVVERHAEREP</sequence>
<evidence type="ECO:0000313" key="2">
    <source>
        <dbReference type="Proteomes" id="UP000602198"/>
    </source>
</evidence>
<evidence type="ECO:0000313" key="1">
    <source>
        <dbReference type="EMBL" id="MBL1079823.1"/>
    </source>
</evidence>
<dbReference type="Proteomes" id="UP000602198">
    <property type="component" value="Unassembled WGS sequence"/>
</dbReference>
<accession>A0ABS1MKP2</accession>
<protein>
    <submittedName>
        <fullName evidence="1">Uncharacterized protein</fullName>
    </submittedName>
</protein>
<reference evidence="1 2" key="1">
    <citation type="submission" date="2021-01" db="EMBL/GenBank/DDBJ databases">
        <title>WGS of actinomycetes isolated from Thailand.</title>
        <authorList>
            <person name="Thawai C."/>
        </authorList>
    </citation>
    <scope>NUCLEOTIDE SEQUENCE [LARGE SCALE GENOMIC DNA]</scope>
    <source>
        <strain evidence="1 2">LPG 2</strain>
    </source>
</reference>
<dbReference type="EMBL" id="JAERRJ010000020">
    <property type="protein sequence ID" value="MBL1079823.1"/>
    <property type="molecule type" value="Genomic_DNA"/>
</dbReference>
<proteinExistence type="predicted"/>
<name>A0ABS1MKP2_9NOCA</name>